<gene>
    <name evidence="1" type="ORF">Q8791_22960</name>
</gene>
<evidence type="ECO:0000313" key="1">
    <source>
        <dbReference type="EMBL" id="MEE2040081.1"/>
    </source>
</evidence>
<accession>A0ABU7KCX6</accession>
<dbReference type="RefSeq" id="WP_330093851.1">
    <property type="nucleotide sequence ID" value="NZ_JAUZMY010000026.1"/>
</dbReference>
<evidence type="ECO:0000313" key="2">
    <source>
        <dbReference type="Proteomes" id="UP001356095"/>
    </source>
</evidence>
<proteinExistence type="predicted"/>
<name>A0ABU7KCX6_9ACTN</name>
<keyword evidence="2" id="KW-1185">Reference proteome</keyword>
<dbReference type="EMBL" id="JAUZMY010000026">
    <property type="protein sequence ID" value="MEE2040081.1"/>
    <property type="molecule type" value="Genomic_DNA"/>
</dbReference>
<organism evidence="1 2">
    <name type="scientific">Nocardiopsis codii</name>
    <dbReference type="NCBI Taxonomy" id="3065942"/>
    <lineage>
        <taxon>Bacteria</taxon>
        <taxon>Bacillati</taxon>
        <taxon>Actinomycetota</taxon>
        <taxon>Actinomycetes</taxon>
        <taxon>Streptosporangiales</taxon>
        <taxon>Nocardiopsidaceae</taxon>
        <taxon>Nocardiopsis</taxon>
    </lineage>
</organism>
<comment type="caution">
    <text evidence="1">The sequence shown here is derived from an EMBL/GenBank/DDBJ whole genome shotgun (WGS) entry which is preliminary data.</text>
</comment>
<reference evidence="1 2" key="1">
    <citation type="submission" date="2023-08" db="EMBL/GenBank/DDBJ databases">
        <authorList>
            <person name="Girao M."/>
            <person name="Carvalho M.F."/>
        </authorList>
    </citation>
    <scope>NUCLEOTIDE SEQUENCE [LARGE SCALE GENOMIC DNA]</scope>
    <source>
        <strain evidence="1 2">CT-R113</strain>
    </source>
</reference>
<protein>
    <submittedName>
        <fullName evidence="1">Uncharacterized protein</fullName>
    </submittedName>
</protein>
<dbReference type="Proteomes" id="UP001356095">
    <property type="component" value="Unassembled WGS sequence"/>
</dbReference>
<sequence>MTPDERTARQGEERDLIRRTIAHLRATADGAPRGPYTLDPHTQKDGTRLLLADDGAPIAHVRYWAGGLHDDTGSEEQTGQHLALWTRRAAYTTARLLDYTDQAMGDAAPYPPHTPDGTVWNETVALCRTLLNEHRRKADQ</sequence>